<evidence type="ECO:0000313" key="5">
    <source>
        <dbReference type="Proteomes" id="UP001363151"/>
    </source>
</evidence>
<accession>A0ABR1G6M3</accession>
<keyword evidence="5" id="KW-1185">Reference proteome</keyword>
<dbReference type="Gene3D" id="2.30.29.30">
    <property type="entry name" value="Pleckstrin-homology domain (PH domain)/Phosphotyrosine-binding domain (PTB)"/>
    <property type="match status" value="1"/>
</dbReference>
<comment type="caution">
    <text evidence="4">The sequence shown here is derived from an EMBL/GenBank/DDBJ whole genome shotgun (WGS) entry which is preliminary data.</text>
</comment>
<proteinExistence type="inferred from homology"/>
<dbReference type="InterPro" id="IPR010569">
    <property type="entry name" value="Myotubularin-like_Pase_dom"/>
</dbReference>
<evidence type="ECO:0000256" key="2">
    <source>
        <dbReference type="SAM" id="MobiDB-lite"/>
    </source>
</evidence>
<organism evidence="4 5">
    <name type="scientific">Aureococcus anophagefferens</name>
    <name type="common">Harmful bloom alga</name>
    <dbReference type="NCBI Taxonomy" id="44056"/>
    <lineage>
        <taxon>Eukaryota</taxon>
        <taxon>Sar</taxon>
        <taxon>Stramenopiles</taxon>
        <taxon>Ochrophyta</taxon>
        <taxon>Pelagophyceae</taxon>
        <taxon>Pelagomonadales</taxon>
        <taxon>Pelagomonadaceae</taxon>
        <taxon>Aureococcus</taxon>
    </lineage>
</organism>
<dbReference type="Pfam" id="PF06602">
    <property type="entry name" value="Myotub-related"/>
    <property type="match status" value="1"/>
</dbReference>
<dbReference type="SUPFAM" id="SSF52799">
    <property type="entry name" value="(Phosphotyrosine protein) phosphatases II"/>
    <property type="match status" value="1"/>
</dbReference>
<dbReference type="PANTHER" id="PTHR10807">
    <property type="entry name" value="MYOTUBULARIN-RELATED"/>
    <property type="match status" value="1"/>
</dbReference>
<dbReference type="SUPFAM" id="SSF50729">
    <property type="entry name" value="PH domain-like"/>
    <property type="match status" value="1"/>
</dbReference>
<dbReference type="InterPro" id="IPR011993">
    <property type="entry name" value="PH-like_dom_sf"/>
</dbReference>
<dbReference type="PROSITE" id="PS51339">
    <property type="entry name" value="PPASE_MYOTUBULARIN"/>
    <property type="match status" value="1"/>
</dbReference>
<dbReference type="PANTHER" id="PTHR10807:SF128">
    <property type="entry name" value="PHOSPHATIDYLINOSITOL-3,5-BISPHOSPHATE 3-PHOSPHATASE"/>
    <property type="match status" value="1"/>
</dbReference>
<comment type="similarity">
    <text evidence="1">Belongs to the protein-tyrosine phosphatase family. Non-receptor class myotubularin subfamily.</text>
</comment>
<dbReference type="Proteomes" id="UP001363151">
    <property type="component" value="Unassembled WGS sequence"/>
</dbReference>
<protein>
    <submittedName>
        <fullName evidence="4">Phosphatidylinositol-3,5-bisphosphate 3-phosphatase</fullName>
    </submittedName>
</protein>
<evidence type="ECO:0000313" key="4">
    <source>
        <dbReference type="EMBL" id="KAK7248885.1"/>
    </source>
</evidence>
<dbReference type="InterPro" id="IPR029021">
    <property type="entry name" value="Prot-tyrosine_phosphatase-like"/>
</dbReference>
<evidence type="ECO:0000259" key="3">
    <source>
        <dbReference type="PROSITE" id="PS51339"/>
    </source>
</evidence>
<evidence type="ECO:0000256" key="1">
    <source>
        <dbReference type="ARBA" id="ARBA00007471"/>
    </source>
</evidence>
<gene>
    <name evidence="4" type="ORF">SO694_000422109</name>
</gene>
<feature type="region of interest" description="Disordered" evidence="2">
    <location>
        <begin position="353"/>
        <end position="406"/>
    </location>
</feature>
<feature type="domain" description="Myotubularin phosphatase" evidence="3">
    <location>
        <begin position="167"/>
        <end position="445"/>
    </location>
</feature>
<sequence>MARLFDSDEETVAAPAPAPPAPAQSSGPRRSYLSGESVMMLLPRCLCVAADGIAVVGALEMTTYRLRFLREGPPGSLAHMPATYFEIALGCVRRLRTLALGDGGWKLTVRCKDVREVAFVLPEAGAEAAKLLRAVAFREDPGAPGAAFFALAHPSVVPAPGATEPRWWRYDAEASFAAWLGFRRSRDNVLFEAPVPWRLSGANAGRAVCASYPELLVVPAAVGDGQVAAAGKFRAEGRVPALTWGDARDGASVWRASQPKVGVAGATSASDEALVRAIASADGGERRARSRPLCEIIDCRPRSSASANKLGGYGTEDRDRYKECRLSFAGVGNIHAVRAAHKALEALALDARGSRGGGGEDAEAPAPEPGSSSLSGRVWAAVAKAPDKERDREKRPGDDASHSVFDDEGFDASRELGWLGLVEESGWLAAVRAAKESEIPNFKGS</sequence>
<name>A0ABR1G6M3_AURAN</name>
<dbReference type="EMBL" id="JBBJCI010000085">
    <property type="protein sequence ID" value="KAK7248885.1"/>
    <property type="molecule type" value="Genomic_DNA"/>
</dbReference>
<feature type="compositionally biased region" description="Basic and acidic residues" evidence="2">
    <location>
        <begin position="385"/>
        <end position="405"/>
    </location>
</feature>
<feature type="region of interest" description="Disordered" evidence="2">
    <location>
        <begin position="1"/>
        <end position="30"/>
    </location>
</feature>
<dbReference type="InterPro" id="IPR030564">
    <property type="entry name" value="Myotubularin"/>
</dbReference>
<reference evidence="4 5" key="1">
    <citation type="submission" date="2024-03" db="EMBL/GenBank/DDBJ databases">
        <title>Aureococcus anophagefferens CCMP1851 and Kratosvirus quantuckense: Draft genome of a second virus-susceptible host strain in the model system.</title>
        <authorList>
            <person name="Chase E."/>
            <person name="Truchon A.R."/>
            <person name="Schepens W."/>
            <person name="Wilhelm S.W."/>
        </authorList>
    </citation>
    <scope>NUCLEOTIDE SEQUENCE [LARGE SCALE GENOMIC DNA]</scope>
    <source>
        <strain evidence="4 5">CCMP1851</strain>
    </source>
</reference>